<evidence type="ECO:0000313" key="3">
    <source>
        <dbReference type="Proteomes" id="UP000247409"/>
    </source>
</evidence>
<feature type="region of interest" description="Disordered" evidence="1">
    <location>
        <begin position="1"/>
        <end position="50"/>
    </location>
</feature>
<name>A0A2V3IS16_9FLOR</name>
<keyword evidence="3" id="KW-1185">Reference proteome</keyword>
<proteinExistence type="predicted"/>
<dbReference type="EMBL" id="NBIV01000077">
    <property type="protein sequence ID" value="PXF44918.1"/>
    <property type="molecule type" value="Genomic_DNA"/>
</dbReference>
<organism evidence="2 3">
    <name type="scientific">Gracilariopsis chorda</name>
    <dbReference type="NCBI Taxonomy" id="448386"/>
    <lineage>
        <taxon>Eukaryota</taxon>
        <taxon>Rhodophyta</taxon>
        <taxon>Florideophyceae</taxon>
        <taxon>Rhodymeniophycidae</taxon>
        <taxon>Gracilariales</taxon>
        <taxon>Gracilariaceae</taxon>
        <taxon>Gracilariopsis</taxon>
    </lineage>
</organism>
<evidence type="ECO:0000313" key="2">
    <source>
        <dbReference type="EMBL" id="PXF44918.1"/>
    </source>
</evidence>
<dbReference type="Proteomes" id="UP000247409">
    <property type="component" value="Unassembled WGS sequence"/>
</dbReference>
<gene>
    <name evidence="2" type="ORF">BWQ96_05282</name>
</gene>
<dbReference type="AlphaFoldDB" id="A0A2V3IS16"/>
<comment type="caution">
    <text evidence="2">The sequence shown here is derived from an EMBL/GenBank/DDBJ whole genome shotgun (WGS) entry which is preliminary data.</text>
</comment>
<evidence type="ECO:0000256" key="1">
    <source>
        <dbReference type="SAM" id="MobiDB-lite"/>
    </source>
</evidence>
<protein>
    <submittedName>
        <fullName evidence="2">Uncharacterized protein</fullName>
    </submittedName>
</protein>
<sequence length="119" mass="11458">MSDGDGVVEEIDITDNVGASSGAGDIPSCGGDAPVAPPSPVAGGGANNSSTNPQVAVVRQFLAGVGVPVPDTVTTLAQLQALASEYFRGGGGGGNSDGYFSGMGGNLSLTWGLDSCGSP</sequence>
<reference evidence="2 3" key="1">
    <citation type="journal article" date="2018" name="Mol. Biol. Evol.">
        <title>Analysis of the draft genome of the red seaweed Gracilariopsis chorda provides insights into genome size evolution in Rhodophyta.</title>
        <authorList>
            <person name="Lee J."/>
            <person name="Yang E.C."/>
            <person name="Graf L."/>
            <person name="Yang J.H."/>
            <person name="Qiu H."/>
            <person name="Zel Zion U."/>
            <person name="Chan C.X."/>
            <person name="Stephens T.G."/>
            <person name="Weber A.P.M."/>
            <person name="Boo G.H."/>
            <person name="Boo S.M."/>
            <person name="Kim K.M."/>
            <person name="Shin Y."/>
            <person name="Jung M."/>
            <person name="Lee S.J."/>
            <person name="Yim H.S."/>
            <person name="Lee J.H."/>
            <person name="Bhattacharya D."/>
            <person name="Yoon H.S."/>
        </authorList>
    </citation>
    <scope>NUCLEOTIDE SEQUENCE [LARGE SCALE GENOMIC DNA]</scope>
    <source>
        <strain evidence="2 3">SKKU-2015</strain>
        <tissue evidence="2">Whole body</tissue>
    </source>
</reference>
<feature type="compositionally biased region" description="Acidic residues" evidence="1">
    <location>
        <begin position="1"/>
        <end position="13"/>
    </location>
</feature>
<accession>A0A2V3IS16</accession>